<dbReference type="AlphaFoldDB" id="A0A914CXZ2"/>
<name>A0A914CXZ2_9BILA</name>
<organism evidence="1 2">
    <name type="scientific">Acrobeloides nanus</name>
    <dbReference type="NCBI Taxonomy" id="290746"/>
    <lineage>
        <taxon>Eukaryota</taxon>
        <taxon>Metazoa</taxon>
        <taxon>Ecdysozoa</taxon>
        <taxon>Nematoda</taxon>
        <taxon>Chromadorea</taxon>
        <taxon>Rhabditida</taxon>
        <taxon>Tylenchina</taxon>
        <taxon>Cephalobomorpha</taxon>
        <taxon>Cephaloboidea</taxon>
        <taxon>Cephalobidae</taxon>
        <taxon>Acrobeloides</taxon>
    </lineage>
</organism>
<dbReference type="InterPro" id="IPR052709">
    <property type="entry name" value="Transposase-MT_Hybrid"/>
</dbReference>
<dbReference type="PANTHER" id="PTHR46060:SF3">
    <property type="entry name" value="PROTEIN GVQW3"/>
    <property type="match status" value="1"/>
</dbReference>
<proteinExistence type="predicted"/>
<evidence type="ECO:0000313" key="2">
    <source>
        <dbReference type="WBParaSite" id="ACRNAN_scaffold1611.g10826.t1"/>
    </source>
</evidence>
<sequence length="112" mass="13461">MKKLRLKKTIRSKEEATTAKLSDKLQAITKKRRRQITKESAYSPDLNPVDYKFNHGMNTAFENRRFHSEEEIKEAVTEYIESKQPSFWHDAIYQLPDRWNYVVENEGKYYID</sequence>
<dbReference type="Gene3D" id="3.30.420.10">
    <property type="entry name" value="Ribonuclease H-like superfamily/Ribonuclease H"/>
    <property type="match status" value="1"/>
</dbReference>
<evidence type="ECO:0000313" key="1">
    <source>
        <dbReference type="Proteomes" id="UP000887540"/>
    </source>
</evidence>
<dbReference type="GO" id="GO:0003676">
    <property type="term" value="F:nucleic acid binding"/>
    <property type="evidence" value="ECO:0007669"/>
    <property type="project" value="InterPro"/>
</dbReference>
<dbReference type="Proteomes" id="UP000887540">
    <property type="component" value="Unplaced"/>
</dbReference>
<accession>A0A914CXZ2</accession>
<dbReference type="PANTHER" id="PTHR46060">
    <property type="entry name" value="MARINER MOS1 TRANSPOSASE-LIKE PROTEIN"/>
    <property type="match status" value="1"/>
</dbReference>
<dbReference type="InterPro" id="IPR036397">
    <property type="entry name" value="RNaseH_sf"/>
</dbReference>
<reference evidence="2" key="1">
    <citation type="submission" date="2022-11" db="UniProtKB">
        <authorList>
            <consortium name="WormBaseParasite"/>
        </authorList>
    </citation>
    <scope>IDENTIFICATION</scope>
</reference>
<keyword evidence="1" id="KW-1185">Reference proteome</keyword>
<dbReference type="WBParaSite" id="ACRNAN_scaffold1611.g10826.t1">
    <property type="protein sequence ID" value="ACRNAN_scaffold1611.g10826.t1"/>
    <property type="gene ID" value="ACRNAN_scaffold1611.g10826"/>
</dbReference>
<protein>
    <submittedName>
        <fullName evidence="2">Transposase</fullName>
    </submittedName>
</protein>